<feature type="region of interest" description="Disordered" evidence="1">
    <location>
        <begin position="1"/>
        <end position="21"/>
    </location>
</feature>
<name>A0A5C8Z1W9_9ACTN</name>
<organism evidence="3 4">
    <name type="scientific">Quadrisphaera setariae</name>
    <dbReference type="NCBI Taxonomy" id="2593304"/>
    <lineage>
        <taxon>Bacteria</taxon>
        <taxon>Bacillati</taxon>
        <taxon>Actinomycetota</taxon>
        <taxon>Actinomycetes</taxon>
        <taxon>Kineosporiales</taxon>
        <taxon>Kineosporiaceae</taxon>
        <taxon>Quadrisphaera</taxon>
    </lineage>
</organism>
<dbReference type="Proteomes" id="UP000321234">
    <property type="component" value="Unassembled WGS sequence"/>
</dbReference>
<evidence type="ECO:0000256" key="2">
    <source>
        <dbReference type="SAM" id="SignalP"/>
    </source>
</evidence>
<sequence>MTAPRAERTLRRRRSTPTSTPAPALAVAAVSAAAVLGGAAPAAAAWQARASATSASWALASVGSRLDARTPAGVTTPQADPYTASSVLALGPTLVDAVNTSSVPARVSVTTTTSGLVGLVVTIKGCDVPWTAAGTCAAGETSVSTAPVVLGSTSTTTVSAQLPAGARRHLQLGTSTSLVAGASVVLRSSATPVVVPRDRTLG</sequence>
<reference evidence="3 4" key="1">
    <citation type="submission" date="2019-07" db="EMBL/GenBank/DDBJ databases">
        <title>Quadrisphaera sp. strain DD2A genome sequencing and assembly.</title>
        <authorList>
            <person name="Kim I."/>
        </authorList>
    </citation>
    <scope>NUCLEOTIDE SEQUENCE [LARGE SCALE GENOMIC DNA]</scope>
    <source>
        <strain evidence="3 4">DD2A</strain>
    </source>
</reference>
<dbReference type="EMBL" id="VKAC01000030">
    <property type="protein sequence ID" value="TXR51249.1"/>
    <property type="molecule type" value="Genomic_DNA"/>
</dbReference>
<gene>
    <name evidence="3" type="ORF">FMM08_22740</name>
</gene>
<evidence type="ECO:0000313" key="4">
    <source>
        <dbReference type="Proteomes" id="UP000321234"/>
    </source>
</evidence>
<comment type="caution">
    <text evidence="3">The sequence shown here is derived from an EMBL/GenBank/DDBJ whole genome shotgun (WGS) entry which is preliminary data.</text>
</comment>
<accession>A0A5C8Z1W9</accession>
<evidence type="ECO:0000256" key="1">
    <source>
        <dbReference type="SAM" id="MobiDB-lite"/>
    </source>
</evidence>
<feature type="chain" id="PRO_5022993282" evidence="2">
    <location>
        <begin position="45"/>
        <end position="202"/>
    </location>
</feature>
<keyword evidence="2" id="KW-0732">Signal</keyword>
<dbReference type="AlphaFoldDB" id="A0A5C8Z1W9"/>
<dbReference type="OrthoDB" id="9903533at2"/>
<keyword evidence="4" id="KW-1185">Reference proteome</keyword>
<protein>
    <submittedName>
        <fullName evidence="3">Uncharacterized protein</fullName>
    </submittedName>
</protein>
<dbReference type="RefSeq" id="WP_147928640.1">
    <property type="nucleotide sequence ID" value="NZ_VKAC01000030.1"/>
</dbReference>
<feature type="signal peptide" evidence="2">
    <location>
        <begin position="1"/>
        <end position="44"/>
    </location>
</feature>
<evidence type="ECO:0000313" key="3">
    <source>
        <dbReference type="EMBL" id="TXR51249.1"/>
    </source>
</evidence>
<proteinExistence type="predicted"/>